<dbReference type="AlphaFoldDB" id="A0A2Z3JEI6"/>
<proteinExistence type="predicted"/>
<dbReference type="Pfam" id="PF10027">
    <property type="entry name" value="DUF2269"/>
    <property type="match status" value="1"/>
</dbReference>
<dbReference type="KEGG" id="dez:DKM44_10510"/>
<keyword evidence="1" id="KW-0812">Transmembrane</keyword>
<evidence type="ECO:0008006" key="4">
    <source>
        <dbReference type="Google" id="ProtNLM"/>
    </source>
</evidence>
<evidence type="ECO:0000313" key="3">
    <source>
        <dbReference type="Proteomes" id="UP000245368"/>
    </source>
</evidence>
<sequence length="153" mass="16674">MNLLQILILVHVLSAVIGIGPTYFTAVLLHPRQTVPRLALGAHFAERLELFPKIGGTLAVLTGLLLVWQGHYGSLAQIWLLGSLLIYVMIQVLIVGFAVPRTKRLDAWLAAEAGRAGTLPLLQLRLLREVYGLHLAAMALGIVLFALMILKPS</sequence>
<evidence type="ECO:0000256" key="1">
    <source>
        <dbReference type="SAM" id="Phobius"/>
    </source>
</evidence>
<protein>
    <recommendedName>
        <fullName evidence="4">DUF2269 domain-containing protein</fullName>
    </recommendedName>
</protein>
<keyword evidence="3" id="KW-1185">Reference proteome</keyword>
<dbReference type="OrthoDB" id="69600at2"/>
<accession>A0A2Z3JEI6</accession>
<organism evidence="2 3">
    <name type="scientific">Deinococcus irradiatisoli</name>
    <dbReference type="NCBI Taxonomy" id="2202254"/>
    <lineage>
        <taxon>Bacteria</taxon>
        <taxon>Thermotogati</taxon>
        <taxon>Deinococcota</taxon>
        <taxon>Deinococci</taxon>
        <taxon>Deinococcales</taxon>
        <taxon>Deinococcaceae</taxon>
        <taxon>Deinococcus</taxon>
    </lineage>
</organism>
<dbReference type="InterPro" id="IPR018729">
    <property type="entry name" value="DUF2269_transmembrane"/>
</dbReference>
<dbReference type="EMBL" id="CP029494">
    <property type="protein sequence ID" value="AWN23607.1"/>
    <property type="molecule type" value="Genomic_DNA"/>
</dbReference>
<feature type="transmembrane region" description="Helical" evidence="1">
    <location>
        <begin position="6"/>
        <end position="29"/>
    </location>
</feature>
<dbReference type="RefSeq" id="WP_109827335.1">
    <property type="nucleotide sequence ID" value="NZ_CP029494.1"/>
</dbReference>
<feature type="transmembrane region" description="Helical" evidence="1">
    <location>
        <begin position="76"/>
        <end position="99"/>
    </location>
</feature>
<keyword evidence="1" id="KW-1133">Transmembrane helix</keyword>
<gene>
    <name evidence="2" type="ORF">DKM44_10510</name>
</gene>
<dbReference type="Proteomes" id="UP000245368">
    <property type="component" value="Chromosome"/>
</dbReference>
<reference evidence="2 3" key="1">
    <citation type="submission" date="2018-05" db="EMBL/GenBank/DDBJ databases">
        <title>Complete Genome Sequence of Deinococcus sp. strain 17bor-2.</title>
        <authorList>
            <person name="Srinivasan S."/>
        </authorList>
    </citation>
    <scope>NUCLEOTIDE SEQUENCE [LARGE SCALE GENOMIC DNA]</scope>
    <source>
        <strain evidence="2 3">17bor-2</strain>
    </source>
</reference>
<feature type="transmembrane region" description="Helical" evidence="1">
    <location>
        <begin position="130"/>
        <end position="150"/>
    </location>
</feature>
<evidence type="ECO:0000313" key="2">
    <source>
        <dbReference type="EMBL" id="AWN23607.1"/>
    </source>
</evidence>
<name>A0A2Z3JEI6_9DEIO</name>
<keyword evidence="1" id="KW-0472">Membrane</keyword>